<evidence type="ECO:0000256" key="2">
    <source>
        <dbReference type="SAM" id="SignalP"/>
    </source>
</evidence>
<gene>
    <name evidence="3" type="ORF">C1H76_0985</name>
</gene>
<comment type="caution">
    <text evidence="3">The sequence shown here is derived from an EMBL/GenBank/DDBJ whole genome shotgun (WGS) entry which is preliminary data.</text>
</comment>
<feature type="chain" id="PRO_5020494870" evidence="2">
    <location>
        <begin position="18"/>
        <end position="346"/>
    </location>
</feature>
<name>A0A4U7BAR3_9PEZI</name>
<organism evidence="3 4">
    <name type="scientific">Elsinoe australis</name>
    <dbReference type="NCBI Taxonomy" id="40998"/>
    <lineage>
        <taxon>Eukaryota</taxon>
        <taxon>Fungi</taxon>
        <taxon>Dikarya</taxon>
        <taxon>Ascomycota</taxon>
        <taxon>Pezizomycotina</taxon>
        <taxon>Dothideomycetes</taxon>
        <taxon>Dothideomycetidae</taxon>
        <taxon>Myriangiales</taxon>
        <taxon>Elsinoaceae</taxon>
        <taxon>Elsinoe</taxon>
    </lineage>
</organism>
<dbReference type="Proteomes" id="UP000308133">
    <property type="component" value="Unassembled WGS sequence"/>
</dbReference>
<feature type="region of interest" description="Disordered" evidence="1">
    <location>
        <begin position="166"/>
        <end position="197"/>
    </location>
</feature>
<keyword evidence="2" id="KW-0732">Signal</keyword>
<reference evidence="3 4" key="1">
    <citation type="submission" date="2018-02" db="EMBL/GenBank/DDBJ databases">
        <title>Draft genome sequences of Elsinoe sp., causing black scab on jojoba.</title>
        <authorList>
            <person name="Stodart B."/>
            <person name="Jeffress S."/>
            <person name="Ash G."/>
            <person name="Arun Chinnappa K."/>
        </authorList>
    </citation>
    <scope>NUCLEOTIDE SEQUENCE [LARGE SCALE GENOMIC DNA]</scope>
    <source>
        <strain evidence="3 4">Hillstone_2</strain>
    </source>
</reference>
<dbReference type="AlphaFoldDB" id="A0A4U7BAR3"/>
<accession>A0A4U7BAR3</accession>
<dbReference type="EMBL" id="PTQR01000011">
    <property type="protein sequence ID" value="TKX26830.1"/>
    <property type="molecule type" value="Genomic_DNA"/>
</dbReference>
<proteinExistence type="predicted"/>
<evidence type="ECO:0000256" key="1">
    <source>
        <dbReference type="SAM" id="MobiDB-lite"/>
    </source>
</evidence>
<evidence type="ECO:0000313" key="4">
    <source>
        <dbReference type="Proteomes" id="UP000308133"/>
    </source>
</evidence>
<feature type="signal peptide" evidence="2">
    <location>
        <begin position="1"/>
        <end position="17"/>
    </location>
</feature>
<evidence type="ECO:0000313" key="3">
    <source>
        <dbReference type="EMBL" id="TKX26830.1"/>
    </source>
</evidence>
<protein>
    <submittedName>
        <fullName evidence="3">Uncharacterized protein</fullName>
    </submittedName>
</protein>
<sequence length="346" mass="36090">MKLQILFLNLLVVLVAASNDALPKRKAVAGCPALKPQISVVKNLITHPNQFCKYYLDVKRSRSPVSSLNARVLAKACRCILQQAGVAIPSQPAVNPPDAASTSFEALTCVTKYRKAIKAEFKQPKPFCKFFGAIPRSQSPVPGLTASQIIQGCQCFLAPGSTVTTEDTTEATTEATATSSTDSITTSSSTSITTSDTPATDAAGCEVVAPTAPITAYNTYSSATVTGTFSKAAQGTGRKFTGTATVATTSFPGSLATTAAVTSCASIVLAAQITNPQVAMDVYTDAAASTWGCAAFQDLAFNRHADYYNDNGDDYNPRCNVAVTASATASTHSSSFVISSIIATWN</sequence>